<evidence type="ECO:0000256" key="1">
    <source>
        <dbReference type="ARBA" id="ARBA00004141"/>
    </source>
</evidence>
<dbReference type="EMBL" id="CAJHNH020006791">
    <property type="protein sequence ID" value="CAG5134107.1"/>
    <property type="molecule type" value="Genomic_DNA"/>
</dbReference>
<dbReference type="Gene3D" id="1.20.1740.10">
    <property type="entry name" value="Amino acid/polyamine transporter I"/>
    <property type="match status" value="1"/>
</dbReference>
<feature type="transmembrane region" description="Helical" evidence="5">
    <location>
        <begin position="375"/>
        <end position="393"/>
    </location>
</feature>
<dbReference type="PIRSF" id="PIRSF006060">
    <property type="entry name" value="AA_transporter"/>
    <property type="match status" value="1"/>
</dbReference>
<feature type="transmembrane region" description="Helical" evidence="5">
    <location>
        <begin position="275"/>
        <end position="296"/>
    </location>
</feature>
<feature type="transmembrane region" description="Helical" evidence="5">
    <location>
        <begin position="246"/>
        <end position="263"/>
    </location>
</feature>
<feature type="transmembrane region" description="Helical" evidence="5">
    <location>
        <begin position="117"/>
        <end position="139"/>
    </location>
</feature>
<keyword evidence="7" id="KW-1185">Reference proteome</keyword>
<organism evidence="6 7">
    <name type="scientific">Candidula unifasciata</name>
    <dbReference type="NCBI Taxonomy" id="100452"/>
    <lineage>
        <taxon>Eukaryota</taxon>
        <taxon>Metazoa</taxon>
        <taxon>Spiralia</taxon>
        <taxon>Lophotrochozoa</taxon>
        <taxon>Mollusca</taxon>
        <taxon>Gastropoda</taxon>
        <taxon>Heterobranchia</taxon>
        <taxon>Euthyneura</taxon>
        <taxon>Panpulmonata</taxon>
        <taxon>Eupulmonata</taxon>
        <taxon>Stylommatophora</taxon>
        <taxon>Helicina</taxon>
        <taxon>Helicoidea</taxon>
        <taxon>Geomitridae</taxon>
        <taxon>Candidula</taxon>
    </lineage>
</organism>
<comment type="subcellular location">
    <subcellularLocation>
        <location evidence="1">Membrane</location>
        <topology evidence="1">Multi-pass membrane protein</topology>
    </subcellularLocation>
</comment>
<evidence type="ECO:0000313" key="6">
    <source>
        <dbReference type="EMBL" id="CAG5134107.1"/>
    </source>
</evidence>
<feature type="transmembrane region" description="Helical" evidence="5">
    <location>
        <begin position="399"/>
        <end position="422"/>
    </location>
</feature>
<accession>A0A8S3ZWR5</accession>
<dbReference type="Proteomes" id="UP000678393">
    <property type="component" value="Unassembled WGS sequence"/>
</dbReference>
<dbReference type="GO" id="GO:0016020">
    <property type="term" value="C:membrane"/>
    <property type="evidence" value="ECO:0007669"/>
    <property type="project" value="UniProtKB-SubCell"/>
</dbReference>
<evidence type="ECO:0000256" key="4">
    <source>
        <dbReference type="ARBA" id="ARBA00023136"/>
    </source>
</evidence>
<keyword evidence="4 5" id="KW-0472">Membrane</keyword>
<keyword evidence="2 5" id="KW-0812">Transmembrane</keyword>
<evidence type="ECO:0000256" key="2">
    <source>
        <dbReference type="ARBA" id="ARBA00022692"/>
    </source>
</evidence>
<feature type="transmembrane region" description="Helical" evidence="5">
    <location>
        <begin position="434"/>
        <end position="455"/>
    </location>
</feature>
<dbReference type="OrthoDB" id="5982228at2759"/>
<feature type="transmembrane region" description="Helical" evidence="5">
    <location>
        <begin position="461"/>
        <end position="481"/>
    </location>
</feature>
<proteinExistence type="predicted"/>
<feature type="transmembrane region" description="Helical" evidence="5">
    <location>
        <begin position="174"/>
        <end position="198"/>
    </location>
</feature>
<sequence length="508" mass="56459">MSTIIKINHKTSRMDTEKYSSLHELDYSVKKEEPDSDKETIFQETTLKRHLTLFSVVVMLVSVTGHIAVFITPGSILHMSGSVVTTLVILCVGSLLVYTQALCFTEMGCMFQSAGGAYLYLTLTFGNMYGFLVVWGYIILISGPFIALASQIAALYVIKAVTSNSSCNLWWHEVAVHLLAGWLLLTLAVFNCFFLRVLVRMQSFFTACKMLAIGIIIVGGIYFSLTDSALNITEPLEGSHFEPGRISLAILYVIFSTGGWQSVTTLTEEVKNPARILPLAVHITFAVVVFLFLLTYTSYMVVLEKQDIIEAKALALMFCQHLWSPLVPVMLILVALTCVGTLSTTIMGHSRMLFAAARKGDMPSLLCTVHPTKRTPVMAICAVILNGFIMMYSGGMVKLMQFIGLYSMIMGLKVVVALLYLRLTKPQLPRPYKVPLFVPVLQVFTTMGLLCLIIFQEPRWMSVGVLISLSGIPVYLVGVRWRNKPKSYIRFIGYLTACIQKLLNLVPC</sequence>
<dbReference type="InterPro" id="IPR002293">
    <property type="entry name" value="AA/rel_permease1"/>
</dbReference>
<gene>
    <name evidence="6" type="ORF">CUNI_LOCUS19665</name>
</gene>
<evidence type="ECO:0000256" key="3">
    <source>
        <dbReference type="ARBA" id="ARBA00022989"/>
    </source>
</evidence>
<comment type="caution">
    <text evidence="6">The sequence shown here is derived from an EMBL/GenBank/DDBJ whole genome shotgun (WGS) entry which is preliminary data.</text>
</comment>
<dbReference type="InterPro" id="IPR050598">
    <property type="entry name" value="AminoAcid_Transporter"/>
</dbReference>
<dbReference type="PANTHER" id="PTHR11785:SF516">
    <property type="entry name" value="AMINO ACID PERMEASE_ SLC12A DOMAIN-CONTAINING PROTEIN"/>
    <property type="match status" value="1"/>
</dbReference>
<dbReference type="PANTHER" id="PTHR11785">
    <property type="entry name" value="AMINO ACID TRANSPORTER"/>
    <property type="match status" value="1"/>
</dbReference>
<dbReference type="GO" id="GO:0015179">
    <property type="term" value="F:L-amino acid transmembrane transporter activity"/>
    <property type="evidence" value="ECO:0007669"/>
    <property type="project" value="TreeGrafter"/>
</dbReference>
<keyword evidence="3 5" id="KW-1133">Transmembrane helix</keyword>
<name>A0A8S3ZWR5_9EUPU</name>
<dbReference type="AlphaFoldDB" id="A0A8S3ZWR5"/>
<feature type="transmembrane region" description="Helical" evidence="5">
    <location>
        <begin position="51"/>
        <end position="71"/>
    </location>
</feature>
<protein>
    <recommendedName>
        <fullName evidence="8">Amino acid transporter</fullName>
    </recommendedName>
</protein>
<feature type="transmembrane region" description="Helical" evidence="5">
    <location>
        <begin position="204"/>
        <end position="225"/>
    </location>
</feature>
<evidence type="ECO:0008006" key="8">
    <source>
        <dbReference type="Google" id="ProtNLM"/>
    </source>
</evidence>
<dbReference type="Pfam" id="PF13520">
    <property type="entry name" value="AA_permease_2"/>
    <property type="match status" value="1"/>
</dbReference>
<reference evidence="6" key="1">
    <citation type="submission" date="2021-04" db="EMBL/GenBank/DDBJ databases">
        <authorList>
            <consortium name="Molecular Ecology Group"/>
        </authorList>
    </citation>
    <scope>NUCLEOTIDE SEQUENCE</scope>
</reference>
<feature type="transmembrane region" description="Helical" evidence="5">
    <location>
        <begin position="329"/>
        <end position="354"/>
    </location>
</feature>
<evidence type="ECO:0000313" key="7">
    <source>
        <dbReference type="Proteomes" id="UP000678393"/>
    </source>
</evidence>
<feature type="transmembrane region" description="Helical" evidence="5">
    <location>
        <begin position="83"/>
        <end position="105"/>
    </location>
</feature>
<evidence type="ECO:0000256" key="5">
    <source>
        <dbReference type="SAM" id="Phobius"/>
    </source>
</evidence>